<accession>A0AAV0FZ04</accession>
<feature type="domain" description="FAS1" evidence="3">
    <location>
        <begin position="43"/>
        <end position="171"/>
    </location>
</feature>
<dbReference type="PANTHER" id="PTHR36069">
    <property type="entry name" value="EXPRESSED PROTEIN-RELATED"/>
    <property type="match status" value="1"/>
</dbReference>
<evidence type="ECO:0000256" key="2">
    <source>
        <dbReference type="SAM" id="MobiDB-lite"/>
    </source>
</evidence>
<comment type="similarity">
    <text evidence="1">Belongs to the fasciclin-like AGP family.</text>
</comment>
<evidence type="ECO:0000259" key="3">
    <source>
        <dbReference type="PROSITE" id="PS50213"/>
    </source>
</evidence>
<reference evidence="4" key="1">
    <citation type="submission" date="2022-07" db="EMBL/GenBank/DDBJ databases">
        <authorList>
            <person name="Macas J."/>
            <person name="Novak P."/>
            <person name="Neumann P."/>
        </authorList>
    </citation>
    <scope>NUCLEOTIDE SEQUENCE</scope>
</reference>
<sequence length="266" mass="29040">MIPVTYITPITKTIPSIMLIAAMMIMLSSSSFPATAHSHPSRNHDVLGAIAEMQKANYFTFVMLINMAPPDLFQGNFTFLMPNDRALSTAILPDSDVVNFLLCHSIPSTLLFEHLQHFPTGSFIPSSKPDMMLRVTNHGRRQFFLNNSRLISPNICTTGSSIRCHGIDGVLLPATSTMASDHGGPPHVTIAPPPPPYTTPVAKALPPAAPSEPAPPVTSSDDPTPTPPPVADSYEINNAQRWRFLSSMHERIIFGLMLFLVLVYVL</sequence>
<dbReference type="InterPro" id="IPR053339">
    <property type="entry name" value="FAS1_domain_protein"/>
</dbReference>
<name>A0AAV0FZ04_9ASTE</name>
<evidence type="ECO:0000256" key="1">
    <source>
        <dbReference type="ARBA" id="ARBA00007843"/>
    </source>
</evidence>
<feature type="region of interest" description="Disordered" evidence="2">
    <location>
        <begin position="192"/>
        <end position="233"/>
    </location>
</feature>
<proteinExistence type="inferred from homology"/>
<dbReference type="SMART" id="SM00554">
    <property type="entry name" value="FAS1"/>
    <property type="match status" value="1"/>
</dbReference>
<dbReference type="PROSITE" id="PS50213">
    <property type="entry name" value="FAS1"/>
    <property type="match status" value="1"/>
</dbReference>
<comment type="caution">
    <text evidence="4">The sequence shown here is derived from an EMBL/GenBank/DDBJ whole genome shotgun (WGS) entry which is preliminary data.</text>
</comment>
<gene>
    <name evidence="4" type="ORF">CEPIT_LOCUS38630</name>
</gene>
<organism evidence="4 5">
    <name type="scientific">Cuscuta epithymum</name>
    <dbReference type="NCBI Taxonomy" id="186058"/>
    <lineage>
        <taxon>Eukaryota</taxon>
        <taxon>Viridiplantae</taxon>
        <taxon>Streptophyta</taxon>
        <taxon>Embryophyta</taxon>
        <taxon>Tracheophyta</taxon>
        <taxon>Spermatophyta</taxon>
        <taxon>Magnoliopsida</taxon>
        <taxon>eudicotyledons</taxon>
        <taxon>Gunneridae</taxon>
        <taxon>Pentapetalae</taxon>
        <taxon>asterids</taxon>
        <taxon>lamiids</taxon>
        <taxon>Solanales</taxon>
        <taxon>Convolvulaceae</taxon>
        <taxon>Cuscuteae</taxon>
        <taxon>Cuscuta</taxon>
        <taxon>Cuscuta subgen. Cuscuta</taxon>
    </lineage>
</organism>
<dbReference type="AlphaFoldDB" id="A0AAV0FZ04"/>
<protein>
    <recommendedName>
        <fullName evidence="3">FAS1 domain-containing protein</fullName>
    </recommendedName>
</protein>
<dbReference type="Gene3D" id="2.30.180.10">
    <property type="entry name" value="FAS1 domain"/>
    <property type="match status" value="1"/>
</dbReference>
<dbReference type="InterPro" id="IPR036378">
    <property type="entry name" value="FAS1_dom_sf"/>
</dbReference>
<feature type="compositionally biased region" description="Pro residues" evidence="2">
    <location>
        <begin position="207"/>
        <end position="216"/>
    </location>
</feature>
<dbReference type="SUPFAM" id="SSF82153">
    <property type="entry name" value="FAS1 domain"/>
    <property type="match status" value="1"/>
</dbReference>
<dbReference type="PANTHER" id="PTHR36069:SF1">
    <property type="entry name" value="EXPRESSED PROTEIN"/>
    <property type="match status" value="1"/>
</dbReference>
<dbReference type="EMBL" id="CAMAPF010001027">
    <property type="protein sequence ID" value="CAH9140791.1"/>
    <property type="molecule type" value="Genomic_DNA"/>
</dbReference>
<keyword evidence="5" id="KW-1185">Reference proteome</keyword>
<dbReference type="InterPro" id="IPR000782">
    <property type="entry name" value="FAS1_domain"/>
</dbReference>
<evidence type="ECO:0000313" key="4">
    <source>
        <dbReference type="EMBL" id="CAH9140791.1"/>
    </source>
</evidence>
<dbReference type="Proteomes" id="UP001152523">
    <property type="component" value="Unassembled WGS sequence"/>
</dbReference>
<dbReference type="Pfam" id="PF02469">
    <property type="entry name" value="Fasciclin"/>
    <property type="match status" value="1"/>
</dbReference>
<evidence type="ECO:0000313" key="5">
    <source>
        <dbReference type="Proteomes" id="UP001152523"/>
    </source>
</evidence>